<sequence>MKYNLPTLLALCQDTGAHCKWTSQAKHCRLVHHSRNKKPVLSENPRNRPTRESARSSRPNKNPASKTSRNRPNRASKKPPEPVFFTNDAGFAQFLKKHTSPKHQRVTAGGRIVPMEPPRPPRLDSPSTAPIDVTNDNESIVTHVFVDDQLVTGGRDRSTQEHLTILRSSTESDNVLHEILPSPLLASTSQLAAPVYSQDLTVSPTMGTSSHVEWAVPGVPDEDDLDFIRQTGWQERVAWIENLINTDDAAIAQMLAYTPSYDISHGCDYYIRYVRQAWMVGLETMAEAFARLNSKFRCHERYLQEVSEAIALDPQLSPSDHRYNLRVFHTNERARVLRAIEEHDMLVAYGEAIDIDNTNEPRGAVVDPGHQNPTDILGQLETSIAGDLHVNLSTDGTSEIQHLNTNRGVDIIDPNTGRPIQFRRQSSTTANNSCSNETGRKTGNNSKIDHMQVDGSSDLLIRDEENGNTSRRISLFNEIQVDRRSDLWVRDANGSGDVPTGSNDPPFDADSRLEIRLSPEMGSEGETDGTIATIPREAWTERRLTNGSRMSETVPRNFGRNNVFNYRPPLRSVTEVNHGEHVIETASTAANNGSPTPSLMFSPNADEVSHLAEDGAPQNGLQFLQNEPCDEAASAGSEQPMIRGSRSGPELTEEMLSSLSFDQQRRSADVLENFFDVLVVDVQGDWGAERSGERRGRAFAEQMEDSLNHSRNGSITLAINGFRGDYPDDMSDTPLLSRNSPFGRYSPFDSSVLLSRNSPSRAISRSSVRRRSDVPVGGLSSVGSRMLSSSLNARRRHDARENVRNARRSLSNSSRLIEDLRDEVLATTVLGFDAPDSQQNTNYLPVYPRLIDASLRHTAPPIVNTSKINAYAHR</sequence>
<keyword evidence="3" id="KW-1185">Reference proteome</keyword>
<feature type="compositionally biased region" description="Polar residues" evidence="1">
    <location>
        <begin position="425"/>
        <end position="446"/>
    </location>
</feature>
<protein>
    <submittedName>
        <fullName evidence="2">Uncharacterized protein</fullName>
    </submittedName>
</protein>
<dbReference type="Proteomes" id="UP000191500">
    <property type="component" value="Unassembled WGS sequence"/>
</dbReference>
<dbReference type="EMBL" id="MDDG01000002">
    <property type="protein sequence ID" value="OQE44357.1"/>
    <property type="molecule type" value="Genomic_DNA"/>
</dbReference>
<feature type="region of interest" description="Disordered" evidence="1">
    <location>
        <begin position="32"/>
        <end position="85"/>
    </location>
</feature>
<dbReference type="AlphaFoldDB" id="A0A1V6V117"/>
<feature type="compositionally biased region" description="Basic residues" evidence="1">
    <location>
        <begin position="68"/>
        <end position="77"/>
    </location>
</feature>
<evidence type="ECO:0000313" key="2">
    <source>
        <dbReference type="EMBL" id="OQE44357.1"/>
    </source>
</evidence>
<comment type="caution">
    <text evidence="2">The sequence shown here is derived from an EMBL/GenBank/DDBJ whole genome shotgun (WGS) entry which is preliminary data.</text>
</comment>
<name>A0A1V6V117_9EURO</name>
<accession>A0A1V6V117</accession>
<proteinExistence type="predicted"/>
<feature type="region of interest" description="Disordered" evidence="1">
    <location>
        <begin position="630"/>
        <end position="651"/>
    </location>
</feature>
<feature type="compositionally biased region" description="Basic and acidic residues" evidence="1">
    <location>
        <begin position="45"/>
        <end position="55"/>
    </location>
</feature>
<organism evidence="2 3">
    <name type="scientific">Penicillium coprophilum</name>
    <dbReference type="NCBI Taxonomy" id="36646"/>
    <lineage>
        <taxon>Eukaryota</taxon>
        <taxon>Fungi</taxon>
        <taxon>Dikarya</taxon>
        <taxon>Ascomycota</taxon>
        <taxon>Pezizomycotina</taxon>
        <taxon>Eurotiomycetes</taxon>
        <taxon>Eurotiomycetidae</taxon>
        <taxon>Eurotiales</taxon>
        <taxon>Aspergillaceae</taxon>
        <taxon>Penicillium</taxon>
    </lineage>
</organism>
<feature type="region of interest" description="Disordered" evidence="1">
    <location>
        <begin position="787"/>
        <end position="806"/>
    </location>
</feature>
<evidence type="ECO:0000256" key="1">
    <source>
        <dbReference type="SAM" id="MobiDB-lite"/>
    </source>
</evidence>
<dbReference type="STRING" id="36646.A0A1V6V117"/>
<gene>
    <name evidence="2" type="ORF">PENCOP_c002G04355</name>
</gene>
<feature type="compositionally biased region" description="Polar residues" evidence="1">
    <location>
        <begin position="56"/>
        <end position="67"/>
    </location>
</feature>
<evidence type="ECO:0000313" key="3">
    <source>
        <dbReference type="Proteomes" id="UP000191500"/>
    </source>
</evidence>
<feature type="region of interest" description="Disordered" evidence="1">
    <location>
        <begin position="425"/>
        <end position="447"/>
    </location>
</feature>
<reference evidence="3" key="1">
    <citation type="journal article" date="2017" name="Nat. Microbiol.">
        <title>Global analysis of biosynthetic gene clusters reveals vast potential of secondary metabolite production in Penicillium species.</title>
        <authorList>
            <person name="Nielsen J.C."/>
            <person name="Grijseels S."/>
            <person name="Prigent S."/>
            <person name="Ji B."/>
            <person name="Dainat J."/>
            <person name="Nielsen K.F."/>
            <person name="Frisvad J.C."/>
            <person name="Workman M."/>
            <person name="Nielsen J."/>
        </authorList>
    </citation>
    <scope>NUCLEOTIDE SEQUENCE [LARGE SCALE GENOMIC DNA]</scope>
    <source>
        <strain evidence="3">IBT 31321</strain>
    </source>
</reference>